<feature type="domain" description="VTC" evidence="1">
    <location>
        <begin position="68"/>
        <end position="237"/>
    </location>
</feature>
<accession>A0A8T4IXP1</accession>
<dbReference type="AlphaFoldDB" id="A0A8T4IXP1"/>
<dbReference type="SUPFAM" id="SSF55154">
    <property type="entry name" value="CYTH-like phosphatases"/>
    <property type="match status" value="1"/>
</dbReference>
<dbReference type="InterPro" id="IPR018966">
    <property type="entry name" value="VTC_domain"/>
</dbReference>
<evidence type="ECO:0000259" key="1">
    <source>
        <dbReference type="Pfam" id="PF09359"/>
    </source>
</evidence>
<evidence type="ECO:0000313" key="2">
    <source>
        <dbReference type="EMBL" id="MBR7676180.1"/>
    </source>
</evidence>
<dbReference type="Pfam" id="PF09359">
    <property type="entry name" value="VTC"/>
    <property type="match status" value="1"/>
</dbReference>
<dbReference type="EMBL" id="JAGSMN010000610">
    <property type="protein sequence ID" value="MBR7676180.1"/>
    <property type="molecule type" value="Genomic_DNA"/>
</dbReference>
<gene>
    <name evidence="2" type="ORF">KDA82_24855</name>
</gene>
<reference evidence="2" key="1">
    <citation type="submission" date="2021-04" db="EMBL/GenBank/DDBJ databases">
        <title>Sequencing of actinobacteria type strains.</title>
        <authorList>
            <person name="Nguyen G.-S."/>
            <person name="Wentzel A."/>
        </authorList>
    </citation>
    <scope>NUCLEOTIDE SEQUENCE</scope>
    <source>
        <strain evidence="2">DSM 42095</strain>
    </source>
</reference>
<comment type="caution">
    <text evidence="2">The sequence shown here is derived from an EMBL/GenBank/DDBJ whole genome shotgun (WGS) entry which is preliminary data.</text>
</comment>
<sequence>MTAPAVRAIGRAALSAHPIALSDVLARAQLLARFDRAYFVPARVFLDFAARLTDPRRRDPFRALSIDGRRWFRYHSVYYDTEGLRSYHDHRQERRHRFKIRERLYEDSGERQFELKLKGSRGETVKYRQPLEGSALGDRPRRFLEETLSSVYGIEAPTSLRPSLVTDYLRATLVAEGQRITCDAGLVCRDAAADESRGVRGASDLVLVETKSAGHLTEADRMLHAYGIRPADFTKYAALGALRPSLPSNRWHRGLATAFPGRG</sequence>
<organism evidence="2 3">
    <name type="scientific">Streptomyces daliensis</name>
    <dbReference type="NCBI Taxonomy" id="299421"/>
    <lineage>
        <taxon>Bacteria</taxon>
        <taxon>Bacillati</taxon>
        <taxon>Actinomycetota</taxon>
        <taxon>Actinomycetes</taxon>
        <taxon>Kitasatosporales</taxon>
        <taxon>Streptomycetaceae</taxon>
        <taxon>Streptomyces</taxon>
    </lineage>
</organism>
<dbReference type="InterPro" id="IPR033469">
    <property type="entry name" value="CYTH-like_dom_sf"/>
</dbReference>
<keyword evidence="3" id="KW-1185">Reference proteome</keyword>
<name>A0A8T4IXP1_9ACTN</name>
<protein>
    <submittedName>
        <fullName evidence="2">VTC domain-containing protein</fullName>
    </submittedName>
</protein>
<dbReference type="Proteomes" id="UP000675554">
    <property type="component" value="Unassembled WGS sequence"/>
</dbReference>
<proteinExistence type="predicted"/>
<evidence type="ECO:0000313" key="3">
    <source>
        <dbReference type="Proteomes" id="UP000675554"/>
    </source>
</evidence>